<keyword evidence="2" id="KW-1185">Reference proteome</keyword>
<name>A0A0C3N5V6_PISTI</name>
<reference evidence="2" key="2">
    <citation type="submission" date="2015-01" db="EMBL/GenBank/DDBJ databases">
        <title>Evolutionary Origins and Diversification of the Mycorrhizal Mutualists.</title>
        <authorList>
            <consortium name="DOE Joint Genome Institute"/>
            <consortium name="Mycorrhizal Genomics Consortium"/>
            <person name="Kohler A."/>
            <person name="Kuo A."/>
            <person name="Nagy L.G."/>
            <person name="Floudas D."/>
            <person name="Copeland A."/>
            <person name="Barry K.W."/>
            <person name="Cichocki N."/>
            <person name="Veneault-Fourrey C."/>
            <person name="LaButti K."/>
            <person name="Lindquist E.A."/>
            <person name="Lipzen A."/>
            <person name="Lundell T."/>
            <person name="Morin E."/>
            <person name="Murat C."/>
            <person name="Riley R."/>
            <person name="Ohm R."/>
            <person name="Sun H."/>
            <person name="Tunlid A."/>
            <person name="Henrissat B."/>
            <person name="Grigoriev I.V."/>
            <person name="Hibbett D.S."/>
            <person name="Martin F."/>
        </authorList>
    </citation>
    <scope>NUCLEOTIDE SEQUENCE [LARGE SCALE GENOMIC DNA]</scope>
    <source>
        <strain evidence="2">Marx 270</strain>
    </source>
</reference>
<evidence type="ECO:0000313" key="2">
    <source>
        <dbReference type="Proteomes" id="UP000054217"/>
    </source>
</evidence>
<sequence length="112" mass="12336">MLIFVVRGTFRHLCEYLRPAFSTVSLAFLDPDATIRQLQNGSFSVVVAAELVATFGFLVDGGTFGRFCGYLRIGHADSLCSFCKHPFFVNESLSRLLPRDHGLLCSQAAFGL</sequence>
<evidence type="ECO:0000313" key="1">
    <source>
        <dbReference type="EMBL" id="KIN96454.1"/>
    </source>
</evidence>
<organism evidence="1 2">
    <name type="scientific">Pisolithus tinctorius Marx 270</name>
    <dbReference type="NCBI Taxonomy" id="870435"/>
    <lineage>
        <taxon>Eukaryota</taxon>
        <taxon>Fungi</taxon>
        <taxon>Dikarya</taxon>
        <taxon>Basidiomycota</taxon>
        <taxon>Agaricomycotina</taxon>
        <taxon>Agaricomycetes</taxon>
        <taxon>Agaricomycetidae</taxon>
        <taxon>Boletales</taxon>
        <taxon>Sclerodermatineae</taxon>
        <taxon>Pisolithaceae</taxon>
        <taxon>Pisolithus</taxon>
    </lineage>
</organism>
<proteinExistence type="predicted"/>
<dbReference type="EMBL" id="KN832046">
    <property type="protein sequence ID" value="KIN96454.1"/>
    <property type="molecule type" value="Genomic_DNA"/>
</dbReference>
<feature type="non-terminal residue" evidence="1">
    <location>
        <position position="112"/>
    </location>
</feature>
<dbReference type="HOGENOM" id="CLU_2151791_0_0_1"/>
<protein>
    <submittedName>
        <fullName evidence="1">Uncharacterized protein</fullName>
    </submittedName>
</protein>
<reference evidence="1 2" key="1">
    <citation type="submission" date="2014-04" db="EMBL/GenBank/DDBJ databases">
        <authorList>
            <consortium name="DOE Joint Genome Institute"/>
            <person name="Kuo A."/>
            <person name="Kohler A."/>
            <person name="Costa M.D."/>
            <person name="Nagy L.G."/>
            <person name="Floudas D."/>
            <person name="Copeland A."/>
            <person name="Barry K.W."/>
            <person name="Cichocki N."/>
            <person name="Veneault-Fourrey C."/>
            <person name="LaButti K."/>
            <person name="Lindquist E.A."/>
            <person name="Lipzen A."/>
            <person name="Lundell T."/>
            <person name="Morin E."/>
            <person name="Murat C."/>
            <person name="Sun H."/>
            <person name="Tunlid A."/>
            <person name="Henrissat B."/>
            <person name="Grigoriev I.V."/>
            <person name="Hibbett D.S."/>
            <person name="Martin F."/>
            <person name="Nordberg H.P."/>
            <person name="Cantor M.N."/>
            <person name="Hua S.X."/>
        </authorList>
    </citation>
    <scope>NUCLEOTIDE SEQUENCE [LARGE SCALE GENOMIC DNA]</scope>
    <source>
        <strain evidence="1 2">Marx 270</strain>
    </source>
</reference>
<accession>A0A0C3N5V6</accession>
<dbReference type="AlphaFoldDB" id="A0A0C3N5V6"/>
<dbReference type="Proteomes" id="UP000054217">
    <property type="component" value="Unassembled WGS sequence"/>
</dbReference>
<gene>
    <name evidence="1" type="ORF">M404DRAFT_1006781</name>
</gene>
<dbReference type="InParanoid" id="A0A0C3N5V6"/>